<reference evidence="9" key="2">
    <citation type="journal article" date="2021" name="PeerJ">
        <title>Extensive microbial diversity within the chicken gut microbiome revealed by metagenomics and culture.</title>
        <authorList>
            <person name="Gilroy R."/>
            <person name="Ravi A."/>
            <person name="Getino M."/>
            <person name="Pursley I."/>
            <person name="Horton D.L."/>
            <person name="Alikhan N.F."/>
            <person name="Baker D."/>
            <person name="Gharbi K."/>
            <person name="Hall N."/>
            <person name="Watson M."/>
            <person name="Adriaenssens E.M."/>
            <person name="Foster-Nyarko E."/>
            <person name="Jarju S."/>
            <person name="Secka A."/>
            <person name="Antonio M."/>
            <person name="Oren A."/>
            <person name="Chaudhuri R.R."/>
            <person name="La Ragione R."/>
            <person name="Hildebrand F."/>
            <person name="Pallen M.J."/>
        </authorList>
    </citation>
    <scope>NUCLEOTIDE SEQUENCE</scope>
    <source>
        <strain evidence="9">B2-22910</strain>
    </source>
</reference>
<dbReference type="GO" id="GO:0070006">
    <property type="term" value="F:metalloaminopeptidase activity"/>
    <property type="evidence" value="ECO:0007669"/>
    <property type="project" value="InterPro"/>
</dbReference>
<evidence type="ECO:0000256" key="7">
    <source>
        <dbReference type="ARBA" id="ARBA00023211"/>
    </source>
</evidence>
<comment type="cofactor">
    <cofactor evidence="2">
        <name>Mn(2+)</name>
        <dbReference type="ChEBI" id="CHEBI:29035"/>
    </cofactor>
</comment>
<dbReference type="CDD" id="cd01087">
    <property type="entry name" value="Prolidase"/>
    <property type="match status" value="1"/>
</dbReference>
<organism evidence="9 10">
    <name type="scientific">Candidatus Cryptobacteroides faecavium</name>
    <dbReference type="NCBI Taxonomy" id="2840762"/>
    <lineage>
        <taxon>Bacteria</taxon>
        <taxon>Pseudomonadati</taxon>
        <taxon>Bacteroidota</taxon>
        <taxon>Bacteroidia</taxon>
        <taxon>Bacteroidales</taxon>
        <taxon>Candidatus Cryptobacteroides</taxon>
    </lineage>
</organism>
<dbReference type="Pfam" id="PF00557">
    <property type="entry name" value="Peptidase_M24"/>
    <property type="match status" value="1"/>
</dbReference>
<proteinExistence type="inferred from homology"/>
<name>A0A9D9IDE9_9BACT</name>
<dbReference type="GO" id="GO:0006508">
    <property type="term" value="P:proteolysis"/>
    <property type="evidence" value="ECO:0007669"/>
    <property type="project" value="TreeGrafter"/>
</dbReference>
<keyword evidence="6" id="KW-0378">Hydrolase</keyword>
<dbReference type="SUPFAM" id="SSF53092">
    <property type="entry name" value="Creatinase/prolidase N-terminal domain"/>
    <property type="match status" value="1"/>
</dbReference>
<evidence type="ECO:0000313" key="9">
    <source>
        <dbReference type="EMBL" id="MBO8470226.1"/>
    </source>
</evidence>
<dbReference type="PANTHER" id="PTHR43226">
    <property type="entry name" value="XAA-PRO AMINOPEPTIDASE 3"/>
    <property type="match status" value="1"/>
</dbReference>
<evidence type="ECO:0000313" key="10">
    <source>
        <dbReference type="Proteomes" id="UP000823603"/>
    </source>
</evidence>
<feature type="domain" description="Aminopeptidase P N-terminal" evidence="8">
    <location>
        <begin position="2"/>
        <end position="139"/>
    </location>
</feature>
<dbReference type="Pfam" id="PF05195">
    <property type="entry name" value="AMP_N"/>
    <property type="match status" value="1"/>
</dbReference>
<dbReference type="EMBL" id="JADIMB010000001">
    <property type="protein sequence ID" value="MBO8470226.1"/>
    <property type="molecule type" value="Genomic_DNA"/>
</dbReference>
<keyword evidence="9" id="KW-0645">Protease</keyword>
<dbReference type="Proteomes" id="UP000823603">
    <property type="component" value="Unassembled WGS sequence"/>
</dbReference>
<protein>
    <recommendedName>
        <fullName evidence="4">Xaa-Pro aminopeptidase</fullName>
        <ecNumber evidence="4">3.4.11.9</ecNumber>
    </recommendedName>
</protein>
<gene>
    <name evidence="9" type="ORF">IAB82_00325</name>
</gene>
<keyword evidence="7" id="KW-0464">Manganese</keyword>
<evidence type="ECO:0000256" key="4">
    <source>
        <dbReference type="ARBA" id="ARBA00012574"/>
    </source>
</evidence>
<evidence type="ECO:0000256" key="2">
    <source>
        <dbReference type="ARBA" id="ARBA00001936"/>
    </source>
</evidence>
<dbReference type="EC" id="3.4.11.9" evidence="4"/>
<comment type="caution">
    <text evidence="9">The sequence shown here is derived from an EMBL/GenBank/DDBJ whole genome shotgun (WGS) entry which is preliminary data.</text>
</comment>
<keyword evidence="9" id="KW-0031">Aminopeptidase</keyword>
<dbReference type="PANTHER" id="PTHR43226:SF4">
    <property type="entry name" value="XAA-PRO AMINOPEPTIDASE 3"/>
    <property type="match status" value="1"/>
</dbReference>
<dbReference type="GO" id="GO:0005829">
    <property type="term" value="C:cytosol"/>
    <property type="evidence" value="ECO:0007669"/>
    <property type="project" value="TreeGrafter"/>
</dbReference>
<evidence type="ECO:0000256" key="3">
    <source>
        <dbReference type="ARBA" id="ARBA00008766"/>
    </source>
</evidence>
<dbReference type="InterPro" id="IPR000994">
    <property type="entry name" value="Pept_M24"/>
</dbReference>
<evidence type="ECO:0000256" key="1">
    <source>
        <dbReference type="ARBA" id="ARBA00001424"/>
    </source>
</evidence>
<evidence type="ECO:0000256" key="5">
    <source>
        <dbReference type="ARBA" id="ARBA00022723"/>
    </source>
</evidence>
<evidence type="ECO:0000256" key="6">
    <source>
        <dbReference type="ARBA" id="ARBA00022801"/>
    </source>
</evidence>
<dbReference type="GO" id="GO:0030145">
    <property type="term" value="F:manganese ion binding"/>
    <property type="evidence" value="ECO:0007669"/>
    <property type="project" value="InterPro"/>
</dbReference>
<keyword evidence="5" id="KW-0479">Metal-binding</keyword>
<dbReference type="InterPro" id="IPR036005">
    <property type="entry name" value="Creatinase/aminopeptidase-like"/>
</dbReference>
<dbReference type="InterPro" id="IPR029149">
    <property type="entry name" value="Creatin/AminoP/Spt16_N"/>
</dbReference>
<accession>A0A9D9IDE9</accession>
<dbReference type="SMART" id="SM01011">
    <property type="entry name" value="AMP_N"/>
    <property type="match status" value="1"/>
</dbReference>
<dbReference type="InterPro" id="IPR007865">
    <property type="entry name" value="Aminopep_P_N"/>
</dbReference>
<sequence length="481" mass="52906">MFTKEVYQRRRAELLRRVSAQMPGGKAGIAIFIGNAEAPQNYRGNDYKFRQESSFLYYWGIDEPGFAALLDLDSGEEVLYGDDVEIGDIIWMGPQPSVASKAGLCGAEKSAPSEAFCKAVASARSLGRTVHFLPPSRYYNVLKTVSLTGCSPEDARTVATVADGKVHASLELVNAVISMRLIKEDCEIEEIDKACEIGYLMHTEARMGCRPGVCEQEIVGRMEGVTISKGWGVSFTTILSQHGETLHNHRHDGIITPGRLLLIDAGAESNTHYASDFTRTIPCGGKFSQRQRDVYDIVVACNDLAYGLSRPGVTYRDVHLAVAARMLEGLRSLDLVRGDVQDMVEEGVAGLFMPHGLGHNMGIDVHDMEDLGEDLVGYDPDQRRSPQLGLGSLRMARRLKPGHVITDEPGIYFVPALIAKWKAEGTGKGFVNYPKLEAEYLDFGGIRLEDDLLITADGCRRLGPRRLPIYADEVEAAMQDF</sequence>
<dbReference type="Gene3D" id="3.90.230.10">
    <property type="entry name" value="Creatinase/methionine aminopeptidase superfamily"/>
    <property type="match status" value="1"/>
</dbReference>
<reference evidence="9" key="1">
    <citation type="submission" date="2020-10" db="EMBL/GenBank/DDBJ databases">
        <authorList>
            <person name="Gilroy R."/>
        </authorList>
    </citation>
    <scope>NUCLEOTIDE SEQUENCE</scope>
    <source>
        <strain evidence="9">B2-22910</strain>
    </source>
</reference>
<dbReference type="Gene3D" id="3.40.350.10">
    <property type="entry name" value="Creatinase/prolidase N-terminal domain"/>
    <property type="match status" value="1"/>
</dbReference>
<comment type="catalytic activity">
    <reaction evidence="1">
        <text>Release of any N-terminal amino acid, including proline, that is linked to proline, even from a dipeptide or tripeptide.</text>
        <dbReference type="EC" id="3.4.11.9"/>
    </reaction>
</comment>
<dbReference type="SUPFAM" id="SSF55920">
    <property type="entry name" value="Creatinase/aminopeptidase"/>
    <property type="match status" value="1"/>
</dbReference>
<dbReference type="AlphaFoldDB" id="A0A9D9IDE9"/>
<comment type="similarity">
    <text evidence="3">Belongs to the peptidase M24B family.</text>
</comment>
<dbReference type="InterPro" id="IPR052433">
    <property type="entry name" value="X-Pro_dipept-like"/>
</dbReference>
<evidence type="ECO:0000259" key="8">
    <source>
        <dbReference type="SMART" id="SM01011"/>
    </source>
</evidence>